<organism evidence="1 2">
    <name type="scientific">Mycolicibacterium smegmatis (strain MKD8)</name>
    <name type="common">Mycobacterium smegmatis</name>
    <dbReference type="NCBI Taxonomy" id="1214915"/>
    <lineage>
        <taxon>Bacteria</taxon>
        <taxon>Bacillati</taxon>
        <taxon>Actinomycetota</taxon>
        <taxon>Actinomycetes</taxon>
        <taxon>Mycobacteriales</taxon>
        <taxon>Mycobacteriaceae</taxon>
        <taxon>Mycolicibacterium</taxon>
    </lineage>
</organism>
<dbReference type="InterPro" id="IPR036866">
    <property type="entry name" value="RibonucZ/Hydroxyglut_hydro"/>
</dbReference>
<gene>
    <name evidence="1" type="ORF">D806_011980</name>
</gene>
<sequence>MQPTSVPIAGGAATALHIPIALDGRISAYPATARGTGVVNIYLLRDGNSALLIDTGFSTHQEVVLDWLADELPRDHRLGVVVLRQSEFDSVCNVVPIVNRFNVEMVYGAQSQGMTWFGFRPDQRLGDRAMSAPYSVLKKDPITFLDTISRAIPVIVPALRLLNTHWLFDPLSRTLFTSDAFCHLDGDEPRDVTTGELRTHLLSTRYWWLAGARTQEITGWLDQVFNTFAIERIAPAYGPVLAGSEMVSAVVDVYKRTLHELADSPSAAVDMGGIPV</sequence>
<evidence type="ECO:0008006" key="3">
    <source>
        <dbReference type="Google" id="ProtNLM"/>
    </source>
</evidence>
<dbReference type="AlphaFoldDB" id="A0A2U9PKG7"/>
<dbReference type="RefSeq" id="WP_003892573.1">
    <property type="nucleotide sequence ID" value="NZ_CP027541.1"/>
</dbReference>
<protein>
    <recommendedName>
        <fullName evidence="3">Metallo-beta-lactamase domain-containing protein</fullName>
    </recommendedName>
</protein>
<evidence type="ECO:0000313" key="2">
    <source>
        <dbReference type="Proteomes" id="UP000011200"/>
    </source>
</evidence>
<accession>A0A2U9PKG7</accession>
<dbReference type="SUPFAM" id="SSF56281">
    <property type="entry name" value="Metallo-hydrolase/oxidoreductase"/>
    <property type="match status" value="1"/>
</dbReference>
<reference evidence="1 2" key="1">
    <citation type="journal article" date="2013" name="Genome Announc.">
        <title>Draft genome sequence of MKD8, a conjugal recipient Mycobacterium smegmatis strain.</title>
        <authorList>
            <person name="Gray T.A."/>
            <person name="Palumbo M.J."/>
            <person name="Derbyshire K.M."/>
        </authorList>
    </citation>
    <scope>NUCLEOTIDE SEQUENCE [LARGE SCALE GENOMIC DNA]</scope>
    <source>
        <strain evidence="1 2">MKD8</strain>
    </source>
</reference>
<dbReference type="Gene3D" id="3.60.15.10">
    <property type="entry name" value="Ribonuclease Z/Hydroxyacylglutathione hydrolase-like"/>
    <property type="match status" value="1"/>
</dbReference>
<name>A0A2U9PKG7_MYCSE</name>
<evidence type="ECO:0000313" key="1">
    <source>
        <dbReference type="EMBL" id="AWT52186.1"/>
    </source>
</evidence>
<proteinExistence type="predicted"/>
<dbReference type="Proteomes" id="UP000011200">
    <property type="component" value="Chromosome"/>
</dbReference>
<dbReference type="EMBL" id="CP027541">
    <property type="protein sequence ID" value="AWT52186.1"/>
    <property type="molecule type" value="Genomic_DNA"/>
</dbReference>
<reference evidence="2" key="2">
    <citation type="submission" date="2018-03" db="EMBL/GenBank/DDBJ databases">
        <authorList>
            <person name="Derbyshire K."/>
            <person name="Gray T.A."/>
            <person name="Champion M."/>
        </authorList>
    </citation>
    <scope>NUCLEOTIDE SEQUENCE [LARGE SCALE GENOMIC DNA]</scope>
    <source>
        <strain evidence="2">MKD8</strain>
    </source>
</reference>